<dbReference type="OMA" id="LKCTQDV"/>
<accession>A0A5N7C5B1</accession>
<accession>A0A5N6FPA3</accession>
<dbReference type="Proteomes" id="UP000326877">
    <property type="component" value="Unassembled WGS sequence"/>
</dbReference>
<protein>
    <submittedName>
        <fullName evidence="1">Uncharacterized protein</fullName>
    </submittedName>
</protein>
<reference evidence="1" key="1">
    <citation type="submission" date="2019-04" db="EMBL/GenBank/DDBJ databases">
        <title>Friends and foes A comparative genomics studyof 23 Aspergillus species from section Flavi.</title>
        <authorList>
            <consortium name="DOE Joint Genome Institute"/>
            <person name="Kjaerbolling I."/>
            <person name="Vesth T."/>
            <person name="Frisvad J.C."/>
            <person name="Nybo J.L."/>
            <person name="Theobald S."/>
            <person name="Kildgaard S."/>
            <person name="Isbrandt T."/>
            <person name="Kuo A."/>
            <person name="Sato A."/>
            <person name="Lyhne E.K."/>
            <person name="Kogle M.E."/>
            <person name="Wiebenga A."/>
            <person name="Kun R.S."/>
            <person name="Lubbers R.J."/>
            <person name="Makela M.R."/>
            <person name="Barry K."/>
            <person name="Chovatia M."/>
            <person name="Clum A."/>
            <person name="Daum C."/>
            <person name="Haridas S."/>
            <person name="He G."/>
            <person name="LaButti K."/>
            <person name="Lipzen A."/>
            <person name="Mondo S."/>
            <person name="Riley R."/>
            <person name="Salamov A."/>
            <person name="Simmons B.A."/>
            <person name="Magnuson J.K."/>
            <person name="Henrissat B."/>
            <person name="Mortensen U.H."/>
            <person name="Larsen T.O."/>
            <person name="Devries R.P."/>
            <person name="Grigoriev I.V."/>
            <person name="Machida M."/>
            <person name="Baker S.E."/>
            <person name="Andersen M.R."/>
        </authorList>
    </citation>
    <scope>NUCLEOTIDE SEQUENCE [LARGE SCALE GENOMIC DNA]</scope>
    <source>
        <strain evidence="1">IBT 14317</strain>
    </source>
</reference>
<dbReference type="AlphaFoldDB" id="A0A5N6FPA3"/>
<proteinExistence type="predicted"/>
<gene>
    <name evidence="1" type="ORF">BDV23DRAFT_184528</name>
</gene>
<sequence>MPRVLLDHDAVTLQEGRHIAAQVGDKLIEPDSAEFVTGDVDHITIYRSAGSNVDLRCMADVDFGPDEQVILQQIDPATYCLIGMRSGKEAEFKD</sequence>
<name>A0A5N6FPA3_PETAA</name>
<organism evidence="1">
    <name type="scientific">Petromyces alliaceus</name>
    <name type="common">Aspergillus alliaceus</name>
    <dbReference type="NCBI Taxonomy" id="209559"/>
    <lineage>
        <taxon>Eukaryota</taxon>
        <taxon>Fungi</taxon>
        <taxon>Dikarya</taxon>
        <taxon>Ascomycota</taxon>
        <taxon>Pezizomycotina</taxon>
        <taxon>Eurotiomycetes</taxon>
        <taxon>Eurotiomycetidae</taxon>
        <taxon>Eurotiales</taxon>
        <taxon>Aspergillaceae</taxon>
        <taxon>Aspergillus</taxon>
        <taxon>Aspergillus subgen. Circumdati</taxon>
    </lineage>
</organism>
<dbReference type="EMBL" id="ML735267">
    <property type="protein sequence ID" value="KAE8389281.1"/>
    <property type="molecule type" value="Genomic_DNA"/>
</dbReference>
<evidence type="ECO:0000313" key="1">
    <source>
        <dbReference type="EMBL" id="KAE8389281.1"/>
    </source>
</evidence>
<dbReference type="OrthoDB" id="4255149at2759"/>